<dbReference type="PANTHER" id="PTHR11849:SF287">
    <property type="entry name" value="TRANSCRIPTION FACTOR AST-1"/>
    <property type="match status" value="1"/>
</dbReference>
<proteinExistence type="inferred from homology"/>
<dbReference type="SUPFAM" id="SSF46785">
    <property type="entry name" value="Winged helix' DNA-binding domain"/>
    <property type="match status" value="1"/>
</dbReference>
<evidence type="ECO:0000313" key="9">
    <source>
        <dbReference type="WBParaSite" id="Pan_g1313.t1"/>
    </source>
</evidence>
<dbReference type="PANTHER" id="PTHR11849">
    <property type="entry name" value="ETS"/>
    <property type="match status" value="1"/>
</dbReference>
<dbReference type="GO" id="GO:0005634">
    <property type="term" value="C:nucleus"/>
    <property type="evidence" value="ECO:0007669"/>
    <property type="project" value="UniProtKB-SubCell"/>
</dbReference>
<dbReference type="InterPro" id="IPR036390">
    <property type="entry name" value="WH_DNA-bd_sf"/>
</dbReference>
<dbReference type="Proteomes" id="UP000492821">
    <property type="component" value="Unassembled WGS sequence"/>
</dbReference>
<accession>A0A7E4ZRP6</accession>
<evidence type="ECO:0000259" key="7">
    <source>
        <dbReference type="PROSITE" id="PS50061"/>
    </source>
</evidence>
<dbReference type="InterPro" id="IPR000418">
    <property type="entry name" value="Ets_dom"/>
</dbReference>
<comment type="subcellular location">
    <subcellularLocation>
        <location evidence="1 5">Nucleus</location>
    </subcellularLocation>
</comment>
<organism evidence="8 9">
    <name type="scientific">Panagrellus redivivus</name>
    <name type="common">Microworm</name>
    <dbReference type="NCBI Taxonomy" id="6233"/>
    <lineage>
        <taxon>Eukaryota</taxon>
        <taxon>Metazoa</taxon>
        <taxon>Ecdysozoa</taxon>
        <taxon>Nematoda</taxon>
        <taxon>Chromadorea</taxon>
        <taxon>Rhabditida</taxon>
        <taxon>Tylenchina</taxon>
        <taxon>Panagrolaimomorpha</taxon>
        <taxon>Panagrolaimoidea</taxon>
        <taxon>Panagrolaimidae</taxon>
        <taxon>Panagrellus</taxon>
    </lineage>
</organism>
<evidence type="ECO:0000256" key="1">
    <source>
        <dbReference type="ARBA" id="ARBA00004123"/>
    </source>
</evidence>
<evidence type="ECO:0000256" key="5">
    <source>
        <dbReference type="RuleBase" id="RU004019"/>
    </source>
</evidence>
<reference evidence="8" key="1">
    <citation type="journal article" date="2013" name="Genetics">
        <title>The draft genome and transcriptome of Panagrellus redivivus are shaped by the harsh demands of a free-living lifestyle.</title>
        <authorList>
            <person name="Srinivasan J."/>
            <person name="Dillman A.R."/>
            <person name="Macchietto M.G."/>
            <person name="Heikkinen L."/>
            <person name="Lakso M."/>
            <person name="Fracchia K.M."/>
            <person name="Antoshechkin I."/>
            <person name="Mortazavi A."/>
            <person name="Wong G."/>
            <person name="Sternberg P.W."/>
        </authorList>
    </citation>
    <scope>NUCLEOTIDE SEQUENCE [LARGE SCALE GENOMIC DNA]</scope>
    <source>
        <strain evidence="8">MT8872</strain>
    </source>
</reference>
<dbReference type="SMART" id="SM00413">
    <property type="entry name" value="ETS"/>
    <property type="match status" value="1"/>
</dbReference>
<evidence type="ECO:0000256" key="3">
    <source>
        <dbReference type="ARBA" id="ARBA00023125"/>
    </source>
</evidence>
<dbReference type="WBParaSite" id="Pan_g1313.t1">
    <property type="protein sequence ID" value="Pan_g1313.t1"/>
    <property type="gene ID" value="Pan_g1313"/>
</dbReference>
<evidence type="ECO:0000256" key="6">
    <source>
        <dbReference type="SAM" id="MobiDB-lite"/>
    </source>
</evidence>
<dbReference type="InterPro" id="IPR036388">
    <property type="entry name" value="WH-like_DNA-bd_sf"/>
</dbReference>
<dbReference type="PRINTS" id="PR00454">
    <property type="entry name" value="ETSDOMAIN"/>
</dbReference>
<dbReference type="GO" id="GO:0030154">
    <property type="term" value="P:cell differentiation"/>
    <property type="evidence" value="ECO:0007669"/>
    <property type="project" value="TreeGrafter"/>
</dbReference>
<dbReference type="PROSITE" id="PS51257">
    <property type="entry name" value="PROKAR_LIPOPROTEIN"/>
    <property type="match status" value="1"/>
</dbReference>
<comment type="similarity">
    <text evidence="2 5">Belongs to the ETS family.</text>
</comment>
<feature type="compositionally biased region" description="Polar residues" evidence="6">
    <location>
        <begin position="233"/>
        <end position="259"/>
    </location>
</feature>
<dbReference type="Pfam" id="PF00178">
    <property type="entry name" value="Ets"/>
    <property type="match status" value="1"/>
</dbReference>
<sequence length="541" mass="58668">MPSSIKPCLPPLSVVIAVGSGWQPVSGSMACPSMLTARRQLPPSGCCAIGCPGLAPPAQGRTVSGNLGATTWRTKTWQSRFRLGSESSPSEGRKTVTSVVDFRAPTAVFLARGAPREPRFLPSDDRDPPKEVFLVASGDRKRMLLNRVGVNGLTFVSVKNCSASSTKLLKMEMATDDHLLSDQKPLHNGLLDPSANYHNQLAAAAAFDISFNLSSLQNGMPSGFPSQRYPFYDQNSLNGQKASTNSTVSTPSPLSNGSMPSIPVAQQQGLGQPQHQNGINLSLQQPGNATDVSGQRQHLDNTGGVIKDEQQFGSNIPPSNNNCFPCPNLRLPATSCPSGSTMQPDPYQTLGPMSSRLAASGSGQIQLWQFLMELLSDQGNSNVITWEGTQGEFKLVDPDDVARRWGERKSKPNMNYDKMSRALRYYYDKNIMCKVHGKRYAYKFDFQGIAAALQPQAPHPASADIFSHSARLQSEFMHPSWHTAANYRHLINPAHLQPAAAAGFFNSTFNPAYGNFGAPNMGGARGFGIYNPQPYSKLDKY</sequence>
<dbReference type="GO" id="GO:0043565">
    <property type="term" value="F:sequence-specific DNA binding"/>
    <property type="evidence" value="ECO:0007669"/>
    <property type="project" value="InterPro"/>
</dbReference>
<feature type="compositionally biased region" description="Low complexity" evidence="6">
    <location>
        <begin position="266"/>
        <end position="277"/>
    </location>
</feature>
<feature type="domain" description="ETS" evidence="7">
    <location>
        <begin position="365"/>
        <end position="445"/>
    </location>
</feature>
<dbReference type="InterPro" id="IPR046328">
    <property type="entry name" value="ETS_fam"/>
</dbReference>
<keyword evidence="8" id="KW-1185">Reference proteome</keyword>
<dbReference type="AlphaFoldDB" id="A0A7E4ZRP6"/>
<keyword evidence="4 5" id="KW-0539">Nucleus</keyword>
<feature type="region of interest" description="Disordered" evidence="6">
    <location>
        <begin position="227"/>
        <end position="277"/>
    </location>
</feature>
<keyword evidence="3 5" id="KW-0238">DNA-binding</keyword>
<name>A0A7E4ZRP6_PANRE</name>
<reference evidence="9" key="2">
    <citation type="submission" date="2020-10" db="UniProtKB">
        <authorList>
            <consortium name="WormBaseParasite"/>
        </authorList>
    </citation>
    <scope>IDENTIFICATION</scope>
</reference>
<dbReference type="PROSITE" id="PS50061">
    <property type="entry name" value="ETS_DOMAIN_3"/>
    <property type="match status" value="1"/>
</dbReference>
<dbReference type="GO" id="GO:0000981">
    <property type="term" value="F:DNA-binding transcription factor activity, RNA polymerase II-specific"/>
    <property type="evidence" value="ECO:0007669"/>
    <property type="project" value="TreeGrafter"/>
</dbReference>
<protein>
    <submittedName>
        <fullName evidence="9">ETS domain-containing protein</fullName>
    </submittedName>
</protein>
<evidence type="ECO:0000256" key="4">
    <source>
        <dbReference type="ARBA" id="ARBA00023242"/>
    </source>
</evidence>
<dbReference type="PROSITE" id="PS00346">
    <property type="entry name" value="ETS_DOMAIN_2"/>
    <property type="match status" value="1"/>
</dbReference>
<dbReference type="FunFam" id="1.10.10.10:FF:000039">
    <property type="entry name" value="Friend leukemia integration 1 transcription factor"/>
    <property type="match status" value="1"/>
</dbReference>
<evidence type="ECO:0000256" key="2">
    <source>
        <dbReference type="ARBA" id="ARBA00005562"/>
    </source>
</evidence>
<evidence type="ECO:0000313" key="8">
    <source>
        <dbReference type="Proteomes" id="UP000492821"/>
    </source>
</evidence>
<dbReference type="Gene3D" id="1.10.10.10">
    <property type="entry name" value="Winged helix-like DNA-binding domain superfamily/Winged helix DNA-binding domain"/>
    <property type="match status" value="1"/>
</dbReference>